<dbReference type="STRING" id="642492.Clole_3501"/>
<evidence type="ECO:0000313" key="3">
    <source>
        <dbReference type="Proteomes" id="UP000008467"/>
    </source>
</evidence>
<reference evidence="2 3" key="1">
    <citation type="journal article" date="2011" name="J. Bacteriol.">
        <title>Complete genome sequence of the cellulose-degrading bacterium Cellulosilyticum lentocellum.</title>
        <authorList>
            <consortium name="US DOE Joint Genome Institute"/>
            <person name="Miller D.A."/>
            <person name="Suen G."/>
            <person name="Bruce D."/>
            <person name="Copeland A."/>
            <person name="Cheng J.F."/>
            <person name="Detter C."/>
            <person name="Goodwin L.A."/>
            <person name="Han C.S."/>
            <person name="Hauser L.J."/>
            <person name="Land M.L."/>
            <person name="Lapidus A."/>
            <person name="Lucas S."/>
            <person name="Meincke L."/>
            <person name="Pitluck S."/>
            <person name="Tapia R."/>
            <person name="Teshima H."/>
            <person name="Woyke T."/>
            <person name="Fox B.G."/>
            <person name="Angert E.R."/>
            <person name="Currie C.R."/>
        </authorList>
    </citation>
    <scope>NUCLEOTIDE SEQUENCE [LARGE SCALE GENOMIC DNA]</scope>
    <source>
        <strain evidence="3">ATCC 49066 / DSM 5427 / NCIMB 11756 / RHM5</strain>
    </source>
</reference>
<name>F2JSE7_CELLD</name>
<dbReference type="Proteomes" id="UP000008467">
    <property type="component" value="Chromosome"/>
</dbReference>
<feature type="domain" description="Polysaccharide pyruvyl transferase" evidence="1">
    <location>
        <begin position="17"/>
        <end position="300"/>
    </location>
</feature>
<organism evidence="2 3">
    <name type="scientific">Cellulosilyticum lentocellum (strain ATCC 49066 / DSM 5427 / NCIMB 11756 / RHM5)</name>
    <name type="common">Clostridium lentocellum</name>
    <dbReference type="NCBI Taxonomy" id="642492"/>
    <lineage>
        <taxon>Bacteria</taxon>
        <taxon>Bacillati</taxon>
        <taxon>Bacillota</taxon>
        <taxon>Clostridia</taxon>
        <taxon>Lachnospirales</taxon>
        <taxon>Cellulosilyticaceae</taxon>
        <taxon>Cellulosilyticum</taxon>
    </lineage>
</organism>
<evidence type="ECO:0000313" key="2">
    <source>
        <dbReference type="EMBL" id="ADZ85185.1"/>
    </source>
</evidence>
<accession>F2JSE7</accession>
<dbReference type="AlphaFoldDB" id="F2JSE7"/>
<protein>
    <submittedName>
        <fullName evidence="2">Polysaccharide pyruvyl transferase CsaB</fullName>
    </submittedName>
</protein>
<dbReference type="InterPro" id="IPR007345">
    <property type="entry name" value="Polysacch_pyruvyl_Trfase"/>
</dbReference>
<dbReference type="eggNOG" id="COG2327">
    <property type="taxonomic scope" value="Bacteria"/>
</dbReference>
<sequence length="368" mass="41423">MANTNKIVLSGYYGFDNIGDEAVLYSIIAMLKKEIPQVQITVLSNNPEKTARLYQVESINRWDMKNVAKIIKACDLLISGGGSLLQDVTSSKTIPYYLAIVKMAQFYKKKVVFYSQGIGPVNKGFSRWLIKKVVNKVDGIFVRDPASKALLEEIGVKKSIGVAIDPVLGISLPNDVKTTEKTIGIYIRPWQNEDQNQKLISAMKEGLIEFIKKGYKLYLIPMHYEQDLDIAKALEAALVMEMQNEGMACEDQIKVIAKKLSIEEVLTYTAGFEFIIGMRLHSLIMAAATKVPMLGLSYDPKVDAFLKEARVPYCLDVSEVTEESFKTSLLDLEKNLTEQKKQLKISYEANLSRLYLPIECIKKLLKIN</sequence>
<dbReference type="NCBIfam" id="TIGR03609">
    <property type="entry name" value="S_layer_CsaB"/>
    <property type="match status" value="1"/>
</dbReference>
<dbReference type="InterPro" id="IPR019896">
    <property type="entry name" value="Polysacch_pyruvyl_Trfase_CsaB"/>
</dbReference>
<evidence type="ECO:0000259" key="1">
    <source>
        <dbReference type="Pfam" id="PF04230"/>
    </source>
</evidence>
<dbReference type="HOGENOM" id="CLU_039510_0_1_9"/>
<proteinExistence type="predicted"/>
<dbReference type="RefSeq" id="WP_013658461.1">
    <property type="nucleotide sequence ID" value="NC_015275.1"/>
</dbReference>
<dbReference type="Pfam" id="PF04230">
    <property type="entry name" value="PS_pyruv_trans"/>
    <property type="match status" value="1"/>
</dbReference>
<keyword evidence="2" id="KW-0808">Transferase</keyword>
<dbReference type="PANTHER" id="PTHR36836">
    <property type="entry name" value="COLANIC ACID BIOSYNTHESIS PROTEIN WCAK"/>
    <property type="match status" value="1"/>
</dbReference>
<gene>
    <name evidence="2" type="ordered locus">Clole_3501</name>
</gene>
<dbReference type="KEGG" id="cle:Clole_3501"/>
<dbReference type="PANTHER" id="PTHR36836:SF1">
    <property type="entry name" value="COLANIC ACID BIOSYNTHESIS PROTEIN WCAK"/>
    <property type="match status" value="1"/>
</dbReference>
<keyword evidence="3" id="KW-1185">Reference proteome</keyword>
<dbReference type="EMBL" id="CP002582">
    <property type="protein sequence ID" value="ADZ85185.1"/>
    <property type="molecule type" value="Genomic_DNA"/>
</dbReference>
<dbReference type="SUPFAM" id="SSF53756">
    <property type="entry name" value="UDP-Glycosyltransferase/glycogen phosphorylase"/>
    <property type="match status" value="1"/>
</dbReference>
<dbReference type="GO" id="GO:0016740">
    <property type="term" value="F:transferase activity"/>
    <property type="evidence" value="ECO:0007669"/>
    <property type="project" value="UniProtKB-KW"/>
</dbReference>